<dbReference type="RefSeq" id="WP_141443904.1">
    <property type="nucleotide sequence ID" value="NZ_CP038231.1"/>
</dbReference>
<evidence type="ECO:0000313" key="3">
    <source>
        <dbReference type="Proteomes" id="UP000318709"/>
    </source>
</evidence>
<dbReference type="EMBL" id="CP038231">
    <property type="protein sequence ID" value="QDH14200.1"/>
    <property type="molecule type" value="Genomic_DNA"/>
</dbReference>
<dbReference type="KEGG" id="swf:E3E12_08385"/>
<proteinExistence type="predicted"/>
<protein>
    <submittedName>
        <fullName evidence="2">Uncharacterized protein</fullName>
    </submittedName>
</protein>
<organism evidence="2 3">
    <name type="scientific">Formicincola oecophyllae</name>
    <dbReference type="NCBI Taxonomy" id="2558361"/>
    <lineage>
        <taxon>Bacteria</taxon>
        <taxon>Pseudomonadati</taxon>
        <taxon>Pseudomonadota</taxon>
        <taxon>Alphaproteobacteria</taxon>
        <taxon>Acetobacterales</taxon>
        <taxon>Acetobacteraceae</taxon>
        <taxon>Formicincola</taxon>
    </lineage>
</organism>
<evidence type="ECO:0000256" key="1">
    <source>
        <dbReference type="SAM" id="MobiDB-lite"/>
    </source>
</evidence>
<dbReference type="Proteomes" id="UP000318709">
    <property type="component" value="Chromosome"/>
</dbReference>
<dbReference type="OrthoDB" id="9768354at2"/>
<accession>A0A4Y6UB79</accession>
<sequence length="427" mass="47471">MVQPMLRRVQEAAQMDDAEVRQARLQAVVRDILENGLQEDMYLDFKEMVLTNRPRPPFTLQRNSMKNYSKALSGFSNSAGGILVWGLIDPKNFGPEGDLRSPAQRLQDCFRTSDGHSEKRTHRNGEPAMSLEGPLGAANAARYAELLNSHLSKAVFPAASAVENLPFQYAFTGRDGRVRERGMVISLIPPGPNVPYRSEVDRRYYVRAGESFIDAQPEMLRGMFGLLPRASFQLGLERDRKGLKRMRGRSSPLPFTLEVANGGRGMGQHVYAIVENIHCSRLELAPSPEWHLKSAAGAPTQQPAVLRQRGKALLFHTPEMMPPTHSSALSLALAPMGVDSAQYGQDFPLAEIRVGSLNSALTTMRLFYTQQTVRDIKEARRALKELHSQARSLPVGSTTQEGLLAKARLLGRECRRLARKIAFISNN</sequence>
<name>A0A4Y6UB79_9PROT</name>
<dbReference type="AlphaFoldDB" id="A0A4Y6UB79"/>
<evidence type="ECO:0000313" key="2">
    <source>
        <dbReference type="EMBL" id="QDH14200.1"/>
    </source>
</evidence>
<gene>
    <name evidence="2" type="ORF">E3E12_08385</name>
</gene>
<keyword evidence="3" id="KW-1185">Reference proteome</keyword>
<reference evidence="2 3" key="1">
    <citation type="submission" date="2019-03" db="EMBL/GenBank/DDBJ databases">
        <title>The complete genome sequence of Swingsia_sp. F3b2 LMG30590(T).</title>
        <authorList>
            <person name="Chua K.-O."/>
            <person name="Chan K.-G."/>
            <person name="See-Too W.-S."/>
        </authorList>
    </citation>
    <scope>NUCLEOTIDE SEQUENCE [LARGE SCALE GENOMIC DNA]</scope>
    <source>
        <strain evidence="2 3">F3b2</strain>
    </source>
</reference>
<feature type="region of interest" description="Disordered" evidence="1">
    <location>
        <begin position="111"/>
        <end position="132"/>
    </location>
</feature>